<evidence type="ECO:0000313" key="2">
    <source>
        <dbReference type="EMBL" id="MFC4563247.1"/>
    </source>
</evidence>
<evidence type="ECO:0000259" key="1">
    <source>
        <dbReference type="Pfam" id="PF15919"/>
    </source>
</evidence>
<dbReference type="PANTHER" id="PTHR34504:SF2">
    <property type="entry name" value="UPF0150 PROTEIN SSL0259"/>
    <property type="match status" value="1"/>
</dbReference>
<dbReference type="InterPro" id="IPR051404">
    <property type="entry name" value="TA_system_antitoxin"/>
</dbReference>
<reference evidence="3" key="1">
    <citation type="journal article" date="2019" name="Int. J. Syst. Evol. Microbiol.">
        <title>The Global Catalogue of Microorganisms (GCM) 10K type strain sequencing project: providing services to taxonomists for standard genome sequencing and annotation.</title>
        <authorList>
            <consortium name="The Broad Institute Genomics Platform"/>
            <consortium name="The Broad Institute Genome Sequencing Center for Infectious Disease"/>
            <person name="Wu L."/>
            <person name="Ma J."/>
        </authorList>
    </citation>
    <scope>NUCLEOTIDE SEQUENCE [LARGE SCALE GENOMIC DNA]</scope>
    <source>
        <strain evidence="3">XZYJ18</strain>
    </source>
</reference>
<protein>
    <submittedName>
        <fullName evidence="2">Type II toxin-antitoxin system HicB family antitoxin</fullName>
    </submittedName>
</protein>
<dbReference type="InterPro" id="IPR035069">
    <property type="entry name" value="TTHA1013/TTHA0281-like"/>
</dbReference>
<accession>A0ABV9DXS5</accession>
<keyword evidence="3" id="KW-1185">Reference proteome</keyword>
<sequence length="75" mass="7993">MSNYVILIERAPDGYGAWCPDLPGCVALGDTIEETISEMQDAMRCHLELMREDGLPIPAPNTVAATMTAVDVAAA</sequence>
<dbReference type="InterPro" id="IPR031807">
    <property type="entry name" value="HicB-like"/>
</dbReference>
<feature type="domain" description="HicB-like antitoxin of toxin-antitoxin system" evidence="1">
    <location>
        <begin position="4"/>
        <end position="71"/>
    </location>
</feature>
<dbReference type="Pfam" id="PF15919">
    <property type="entry name" value="HicB_lk_antitox"/>
    <property type="match status" value="1"/>
</dbReference>
<dbReference type="PANTHER" id="PTHR34504">
    <property type="entry name" value="ANTITOXIN HICB"/>
    <property type="match status" value="1"/>
</dbReference>
<proteinExistence type="predicted"/>
<evidence type="ECO:0000313" key="3">
    <source>
        <dbReference type="Proteomes" id="UP001595923"/>
    </source>
</evidence>
<dbReference type="SUPFAM" id="SSF143100">
    <property type="entry name" value="TTHA1013/TTHA0281-like"/>
    <property type="match status" value="1"/>
</dbReference>
<dbReference type="Proteomes" id="UP001595923">
    <property type="component" value="Unassembled WGS sequence"/>
</dbReference>
<dbReference type="EMBL" id="JBHSFQ010000014">
    <property type="protein sequence ID" value="MFC4563247.1"/>
    <property type="molecule type" value="Genomic_DNA"/>
</dbReference>
<name>A0ABV9DXS5_9ACTN</name>
<gene>
    <name evidence="2" type="ORF">ACFO4E_15385</name>
</gene>
<dbReference type="Gene3D" id="3.30.160.250">
    <property type="match status" value="1"/>
</dbReference>
<organism evidence="2 3">
    <name type="scientific">Nocardiopsis mangrovi</name>
    <dbReference type="NCBI Taxonomy" id="1179818"/>
    <lineage>
        <taxon>Bacteria</taxon>
        <taxon>Bacillati</taxon>
        <taxon>Actinomycetota</taxon>
        <taxon>Actinomycetes</taxon>
        <taxon>Streptosporangiales</taxon>
        <taxon>Nocardiopsidaceae</taxon>
        <taxon>Nocardiopsis</taxon>
    </lineage>
</organism>
<comment type="caution">
    <text evidence="2">The sequence shown here is derived from an EMBL/GenBank/DDBJ whole genome shotgun (WGS) entry which is preliminary data.</text>
</comment>
<dbReference type="RefSeq" id="WP_378575215.1">
    <property type="nucleotide sequence ID" value="NZ_JBHSFQ010000014.1"/>
</dbReference>